<reference evidence="1 2" key="1">
    <citation type="journal article" date="2019" name="Commun. Biol.">
        <title>The bagworm genome reveals a unique fibroin gene that provides high tensile strength.</title>
        <authorList>
            <person name="Kono N."/>
            <person name="Nakamura H."/>
            <person name="Ohtoshi R."/>
            <person name="Tomita M."/>
            <person name="Numata K."/>
            <person name="Arakawa K."/>
        </authorList>
    </citation>
    <scope>NUCLEOTIDE SEQUENCE [LARGE SCALE GENOMIC DNA]</scope>
</reference>
<keyword evidence="2" id="KW-1185">Reference proteome</keyword>
<evidence type="ECO:0000313" key="2">
    <source>
        <dbReference type="Proteomes" id="UP000299102"/>
    </source>
</evidence>
<gene>
    <name evidence="1" type="ORF">EVAR_88144_1</name>
</gene>
<comment type="caution">
    <text evidence="1">The sequence shown here is derived from an EMBL/GenBank/DDBJ whole genome shotgun (WGS) entry which is preliminary data.</text>
</comment>
<evidence type="ECO:0000313" key="1">
    <source>
        <dbReference type="EMBL" id="GBP53260.1"/>
    </source>
</evidence>
<protein>
    <submittedName>
        <fullName evidence="1">Uncharacterized protein</fullName>
    </submittedName>
</protein>
<dbReference type="AlphaFoldDB" id="A0A4C1WQX7"/>
<organism evidence="1 2">
    <name type="scientific">Eumeta variegata</name>
    <name type="common">Bagworm moth</name>
    <name type="synonym">Eumeta japonica</name>
    <dbReference type="NCBI Taxonomy" id="151549"/>
    <lineage>
        <taxon>Eukaryota</taxon>
        <taxon>Metazoa</taxon>
        <taxon>Ecdysozoa</taxon>
        <taxon>Arthropoda</taxon>
        <taxon>Hexapoda</taxon>
        <taxon>Insecta</taxon>
        <taxon>Pterygota</taxon>
        <taxon>Neoptera</taxon>
        <taxon>Endopterygota</taxon>
        <taxon>Lepidoptera</taxon>
        <taxon>Glossata</taxon>
        <taxon>Ditrysia</taxon>
        <taxon>Tineoidea</taxon>
        <taxon>Psychidae</taxon>
        <taxon>Oiketicinae</taxon>
        <taxon>Eumeta</taxon>
    </lineage>
</organism>
<sequence length="127" mass="13996">MTTPSPHARFLVASLAPADRSLPRTYKPRLARQEKSWHFVCVARIRGQACTGKSKVTIDELVKVMTTGEEIFSSGDHELAAVTCDDLPPKGLATWSSYRGPRLVIADPGSYPSSWKSRETAQVQQLP</sequence>
<name>A0A4C1WQX7_EUMVA</name>
<dbReference type="Proteomes" id="UP000299102">
    <property type="component" value="Unassembled WGS sequence"/>
</dbReference>
<dbReference type="EMBL" id="BGZK01000619">
    <property type="protein sequence ID" value="GBP53260.1"/>
    <property type="molecule type" value="Genomic_DNA"/>
</dbReference>
<accession>A0A4C1WQX7</accession>
<proteinExistence type="predicted"/>